<evidence type="ECO:0008006" key="4">
    <source>
        <dbReference type="Google" id="ProtNLM"/>
    </source>
</evidence>
<feature type="chain" id="PRO_5021976035" description="SnoaL-like domain-containing protein" evidence="1">
    <location>
        <begin position="21"/>
        <end position="283"/>
    </location>
</feature>
<evidence type="ECO:0000313" key="2">
    <source>
        <dbReference type="EMBL" id="SMO74456.1"/>
    </source>
</evidence>
<protein>
    <recommendedName>
        <fullName evidence="4">SnoaL-like domain-containing protein</fullName>
    </recommendedName>
</protein>
<name>A0A521DRX3_SACCC</name>
<evidence type="ECO:0000256" key="1">
    <source>
        <dbReference type="SAM" id="SignalP"/>
    </source>
</evidence>
<evidence type="ECO:0000313" key="3">
    <source>
        <dbReference type="Proteomes" id="UP000319040"/>
    </source>
</evidence>
<accession>A0A521DRX3</accession>
<keyword evidence="3" id="KW-1185">Reference proteome</keyword>
<dbReference type="Proteomes" id="UP000319040">
    <property type="component" value="Unassembled WGS sequence"/>
</dbReference>
<organism evidence="2 3">
    <name type="scientific">Saccharicrinis carchari</name>
    <dbReference type="NCBI Taxonomy" id="1168039"/>
    <lineage>
        <taxon>Bacteria</taxon>
        <taxon>Pseudomonadati</taxon>
        <taxon>Bacteroidota</taxon>
        <taxon>Bacteroidia</taxon>
        <taxon>Marinilabiliales</taxon>
        <taxon>Marinilabiliaceae</taxon>
        <taxon>Saccharicrinis</taxon>
    </lineage>
</organism>
<proteinExistence type="predicted"/>
<reference evidence="2 3" key="1">
    <citation type="submission" date="2017-05" db="EMBL/GenBank/DDBJ databases">
        <authorList>
            <person name="Varghese N."/>
            <person name="Submissions S."/>
        </authorList>
    </citation>
    <scope>NUCLEOTIDE SEQUENCE [LARGE SCALE GENOMIC DNA]</scope>
    <source>
        <strain evidence="2 3">DSM 27040</strain>
    </source>
</reference>
<sequence length="283" mass="33053">MKHLFIHLLLFLFFAGAANAQKHLPTPKDYKDFLNTKTFVVLDENPMSDFNFMIKKVMPRIWNITDYEVISQAEFEEKRRDPSYSFIVTSTVTFDRDKTKARYTFVSLLMGKDVKSITEMPDLCSIPLSYVRVEDDSYAYKMEGFIRFMQDHVELVNREPKIISNNMFKYYNKNVKSLSNKILYVVKEDLAPDVNTINKIEAVYPYAVQIVSQEKIAEAIEKEDPDVVFLHKVGPEGTKFKARCYKIIIGANDSQFYYFDWHMVSLKKRDGLLAKDFKAMGKN</sequence>
<feature type="signal peptide" evidence="1">
    <location>
        <begin position="1"/>
        <end position="20"/>
    </location>
</feature>
<gene>
    <name evidence="2" type="ORF">SAMN06265379_106116</name>
</gene>
<dbReference type="OrthoDB" id="1093741at2"/>
<dbReference type="EMBL" id="FXTB01000006">
    <property type="protein sequence ID" value="SMO74456.1"/>
    <property type="molecule type" value="Genomic_DNA"/>
</dbReference>
<dbReference type="RefSeq" id="WP_142533824.1">
    <property type="nucleotide sequence ID" value="NZ_FXTB01000006.1"/>
</dbReference>
<dbReference type="AlphaFoldDB" id="A0A521DRX3"/>
<keyword evidence="1" id="KW-0732">Signal</keyword>